<dbReference type="RefSeq" id="WP_347980868.1">
    <property type="nucleotide sequence ID" value="NZ_CP154878.1"/>
</dbReference>
<dbReference type="KEGG" id="lalo:ABC765_04995"/>
<dbReference type="EMBL" id="CP154878">
    <property type="protein sequence ID" value="XBG96445.1"/>
    <property type="molecule type" value="Genomic_DNA"/>
</dbReference>
<accession>A0AAU7C644</accession>
<name>A0AAU7C644_9LACO</name>
<evidence type="ECO:0000313" key="1">
    <source>
        <dbReference type="EMBL" id="XBG96445.1"/>
    </source>
</evidence>
<dbReference type="InterPro" id="IPR013321">
    <property type="entry name" value="Arc_rbn_hlx_hlx"/>
</dbReference>
<gene>
    <name evidence="1" type="ORF">ABC765_04995</name>
</gene>
<dbReference type="Gene3D" id="1.10.1220.10">
    <property type="entry name" value="Met repressor-like"/>
    <property type="match status" value="1"/>
</dbReference>
<dbReference type="AlphaFoldDB" id="A0AAU7C644"/>
<reference evidence="1" key="1">
    <citation type="submission" date="2024-04" db="EMBL/GenBank/DDBJ databases">
        <title>Limosilactobacillus allomucosae sp. nov., a novel species isolated from wild boar faecal samples as a potential probiotics for domestic pigs.</title>
        <authorList>
            <person name="Chen B."/>
        </authorList>
    </citation>
    <scope>NUCLEOTIDE SEQUENCE</scope>
    <source>
        <strain evidence="1">WILCCON 0051</strain>
    </source>
</reference>
<dbReference type="InterPro" id="IPR010985">
    <property type="entry name" value="Ribbon_hlx_hlx"/>
</dbReference>
<proteinExistence type="predicted"/>
<evidence type="ECO:0008006" key="2">
    <source>
        <dbReference type="Google" id="ProtNLM"/>
    </source>
</evidence>
<organism evidence="1">
    <name type="scientific">Limosilactobacillus allomucosae</name>
    <dbReference type="NCBI Taxonomy" id="3142938"/>
    <lineage>
        <taxon>Bacteria</taxon>
        <taxon>Bacillati</taxon>
        <taxon>Bacillota</taxon>
        <taxon>Bacilli</taxon>
        <taxon>Lactobacillales</taxon>
        <taxon>Lactobacillaceae</taxon>
        <taxon>Limosilactobacillus</taxon>
    </lineage>
</organism>
<dbReference type="GO" id="GO:0006355">
    <property type="term" value="P:regulation of DNA-templated transcription"/>
    <property type="evidence" value="ECO:0007669"/>
    <property type="project" value="InterPro"/>
</dbReference>
<protein>
    <recommendedName>
        <fullName evidence="2">CopG family transcriptional regulator</fullName>
    </recommendedName>
</protein>
<dbReference type="SUPFAM" id="SSF47598">
    <property type="entry name" value="Ribbon-helix-helix"/>
    <property type="match status" value="1"/>
</dbReference>
<sequence length="60" mass="6825">MITNKKQTGIRITQSLSDKLTEFSNSKGISKNAVIIMAIDEFLKKHEEISKQDDRGDQDE</sequence>